<dbReference type="PANTHER" id="PTHR46596:SF1">
    <property type="entry name" value="SORTING NEXIN-4"/>
    <property type="match status" value="1"/>
</dbReference>
<name>A0A8C5CSR1_GADMO</name>
<reference evidence="5" key="2">
    <citation type="submission" date="2025-09" db="UniProtKB">
        <authorList>
            <consortium name="Ensembl"/>
        </authorList>
    </citation>
    <scope>IDENTIFICATION</scope>
</reference>
<feature type="chain" id="PRO_5047159026" description="PX domain-containing protein" evidence="3">
    <location>
        <begin position="27"/>
        <end position="432"/>
    </location>
</feature>
<evidence type="ECO:0000313" key="5">
    <source>
        <dbReference type="Ensembl" id="ENSGMOP00000062616.1"/>
    </source>
</evidence>
<keyword evidence="2" id="KW-0653">Protein transport</keyword>
<dbReference type="InterPro" id="IPR034783">
    <property type="entry name" value="SNX4"/>
</dbReference>
<dbReference type="InterPro" id="IPR036871">
    <property type="entry name" value="PX_dom_sf"/>
</dbReference>
<dbReference type="InterPro" id="IPR034902">
    <property type="entry name" value="PX_SNX4"/>
</dbReference>
<dbReference type="Ensembl" id="ENSGMOT00000034972.1">
    <property type="protein sequence ID" value="ENSGMOP00000062616.1"/>
    <property type="gene ID" value="ENSGMOG00000001766.2"/>
</dbReference>
<evidence type="ECO:0000259" key="4">
    <source>
        <dbReference type="PROSITE" id="PS50195"/>
    </source>
</evidence>
<keyword evidence="3" id="KW-0732">Signal</keyword>
<comment type="similarity">
    <text evidence="1">Belongs to the sorting nexin family.</text>
</comment>
<dbReference type="InterPro" id="IPR027267">
    <property type="entry name" value="AH/BAR_dom_sf"/>
</dbReference>
<dbReference type="Pfam" id="PF00787">
    <property type="entry name" value="PX"/>
    <property type="match status" value="1"/>
</dbReference>
<dbReference type="PROSITE" id="PS50195">
    <property type="entry name" value="PX"/>
    <property type="match status" value="1"/>
</dbReference>
<dbReference type="GO" id="GO:0005886">
    <property type="term" value="C:plasma membrane"/>
    <property type="evidence" value="ECO:0007669"/>
    <property type="project" value="TreeGrafter"/>
</dbReference>
<evidence type="ECO:0000256" key="2">
    <source>
        <dbReference type="ARBA" id="ARBA00022927"/>
    </source>
</evidence>
<dbReference type="GeneTree" id="ENSGT00930000151029"/>
<dbReference type="InterPro" id="IPR001683">
    <property type="entry name" value="PX_dom"/>
</dbReference>
<dbReference type="GO" id="GO:0015031">
    <property type="term" value="P:protein transport"/>
    <property type="evidence" value="ECO:0007669"/>
    <property type="project" value="UniProtKB-KW"/>
</dbReference>
<dbReference type="Gene3D" id="3.30.1520.10">
    <property type="entry name" value="Phox-like domain"/>
    <property type="match status" value="1"/>
</dbReference>
<keyword evidence="2" id="KW-0813">Transport</keyword>
<dbReference type="GO" id="GO:0032266">
    <property type="term" value="F:phosphatidylinositol-3-phosphate binding"/>
    <property type="evidence" value="ECO:0007669"/>
    <property type="project" value="TreeGrafter"/>
</dbReference>
<feature type="domain" description="PX" evidence="4">
    <location>
        <begin position="40"/>
        <end position="167"/>
    </location>
</feature>
<dbReference type="GO" id="GO:0031901">
    <property type="term" value="C:early endosome membrane"/>
    <property type="evidence" value="ECO:0007669"/>
    <property type="project" value="TreeGrafter"/>
</dbReference>
<dbReference type="Proteomes" id="UP000694546">
    <property type="component" value="Chromosome 20"/>
</dbReference>
<evidence type="ECO:0000256" key="1">
    <source>
        <dbReference type="ARBA" id="ARBA00010883"/>
    </source>
</evidence>
<proteinExistence type="inferred from homology"/>
<dbReference type="CDD" id="cd06864">
    <property type="entry name" value="PX_SNX4"/>
    <property type="match status" value="1"/>
</dbReference>
<dbReference type="GO" id="GO:0031201">
    <property type="term" value="C:SNARE complex"/>
    <property type="evidence" value="ECO:0007669"/>
    <property type="project" value="TreeGrafter"/>
</dbReference>
<sequence>HERLPTHPKIFLMTSWLCLMSPVVQMVERETALLKKIDINVAESEKRSGKNTVNMQETYTVYLIEIRPANAAEGGLPVGDSPWRRYSEFELLRTYLLVTYPFVVIPPLPEKRAEFVWHKLSADNLDPDFVERRRLGLENFLIRVASHSVLSKDKIFYQFLTEGWREAVLETGFQDKADSRLKSLSATLRVKNPDKSFTDLKQYSDELNSAISHLLRVRAKVADRMYGVYKVHGNYGRIFSEWSAIEKEMGDGLQSAGHHMDTHSASVDDILEEEEHYADQLKEYLFYTDALRSVCRKHELIQYELEMAVLDLASKKQQREELTTGAVRVFSLKGMSSKLFGQESPEQRESRLAALQQSIQASEDAVLDKNQECRQEFMRMSWEEVKRFKEQKDRELREALISYAIMQISMCKKVGDNMGTATCDPHHVTRTM</sequence>
<dbReference type="SUPFAM" id="SSF64268">
    <property type="entry name" value="PX domain"/>
    <property type="match status" value="1"/>
</dbReference>
<reference evidence="5" key="1">
    <citation type="submission" date="2025-08" db="UniProtKB">
        <authorList>
            <consortium name="Ensembl"/>
        </authorList>
    </citation>
    <scope>IDENTIFICATION</scope>
</reference>
<dbReference type="GO" id="GO:2000786">
    <property type="term" value="P:positive regulation of autophagosome assembly"/>
    <property type="evidence" value="ECO:0007669"/>
    <property type="project" value="TreeGrafter"/>
</dbReference>
<dbReference type="PANTHER" id="PTHR46596">
    <property type="entry name" value="SORTING NEXIN-4"/>
    <property type="match status" value="1"/>
</dbReference>
<protein>
    <recommendedName>
        <fullName evidence="4">PX domain-containing protein</fullName>
    </recommendedName>
</protein>
<organism evidence="5 6">
    <name type="scientific">Gadus morhua</name>
    <name type="common">Atlantic cod</name>
    <dbReference type="NCBI Taxonomy" id="8049"/>
    <lineage>
        <taxon>Eukaryota</taxon>
        <taxon>Metazoa</taxon>
        <taxon>Chordata</taxon>
        <taxon>Craniata</taxon>
        <taxon>Vertebrata</taxon>
        <taxon>Euteleostomi</taxon>
        <taxon>Actinopterygii</taxon>
        <taxon>Neopterygii</taxon>
        <taxon>Teleostei</taxon>
        <taxon>Neoteleostei</taxon>
        <taxon>Acanthomorphata</taxon>
        <taxon>Zeiogadaria</taxon>
        <taxon>Gadariae</taxon>
        <taxon>Gadiformes</taxon>
        <taxon>Gadoidei</taxon>
        <taxon>Gadidae</taxon>
        <taxon>Gadus</taxon>
    </lineage>
</organism>
<dbReference type="Gene3D" id="1.20.1270.60">
    <property type="entry name" value="Arfaptin homology (AH) domain/BAR domain"/>
    <property type="match status" value="1"/>
</dbReference>
<evidence type="ECO:0000256" key="3">
    <source>
        <dbReference type="SAM" id="SignalP"/>
    </source>
</evidence>
<accession>A0A8C5CSR1</accession>
<dbReference type="AlphaFoldDB" id="A0A8C5CSR1"/>
<keyword evidence="6" id="KW-1185">Reference proteome</keyword>
<dbReference type="SMART" id="SM00312">
    <property type="entry name" value="PX"/>
    <property type="match status" value="1"/>
</dbReference>
<feature type="signal peptide" evidence="3">
    <location>
        <begin position="1"/>
        <end position="26"/>
    </location>
</feature>
<evidence type="ECO:0000313" key="6">
    <source>
        <dbReference type="Proteomes" id="UP000694546"/>
    </source>
</evidence>